<sequence length="62" mass="6609">MGEAAVLVRDKGAGEERLVYVTGATDPADIRARLGQRLLTYVVPRTNSAMTVKGPDVATPPR</sequence>
<dbReference type="Proteomes" id="UP000826012">
    <property type="component" value="Chromosome"/>
</dbReference>
<evidence type="ECO:0000313" key="2">
    <source>
        <dbReference type="Proteomes" id="UP000826012"/>
    </source>
</evidence>
<evidence type="ECO:0000313" key="1">
    <source>
        <dbReference type="EMBL" id="BCZ24948.1"/>
    </source>
</evidence>
<reference evidence="1 2" key="1">
    <citation type="submission" date="2021-07" db="EMBL/GenBank/DDBJ databases">
        <title>Complete genome sequence of nontuberculous Mycobacterium sp. TY59.</title>
        <authorList>
            <person name="Fukushima K."/>
        </authorList>
    </citation>
    <scope>NUCLEOTIDE SEQUENCE [LARGE SCALE GENOMIC DNA]</scope>
    <source>
        <strain evidence="1 2">TY59</strain>
    </source>
</reference>
<proteinExistence type="predicted"/>
<dbReference type="EMBL" id="AP024828">
    <property type="protein sequence ID" value="BCZ24948.1"/>
    <property type="molecule type" value="Genomic_DNA"/>
</dbReference>
<gene>
    <name evidence="1" type="ORF">MTY59_48030</name>
</gene>
<protein>
    <submittedName>
        <fullName evidence="1">Uncharacterized protein</fullName>
    </submittedName>
</protein>
<accession>A0ABN6IR98</accession>
<organism evidence="1 2">
    <name type="scientific">Mycobacterium senriense</name>
    <dbReference type="NCBI Taxonomy" id="2775496"/>
    <lineage>
        <taxon>Bacteria</taxon>
        <taxon>Bacillati</taxon>
        <taxon>Actinomycetota</taxon>
        <taxon>Actinomycetes</taxon>
        <taxon>Mycobacteriales</taxon>
        <taxon>Mycobacteriaceae</taxon>
        <taxon>Mycobacterium</taxon>
        <taxon>Mycobacterium avium complex (MAC)</taxon>
    </lineage>
</organism>
<name>A0ABN6IR98_9MYCO</name>
<keyword evidence="2" id="KW-1185">Reference proteome</keyword>